<evidence type="ECO:0000259" key="1">
    <source>
        <dbReference type="Pfam" id="PF19905"/>
    </source>
</evidence>
<protein>
    <recommendedName>
        <fullName evidence="1">DUF6378 domain-containing protein</fullName>
    </recommendedName>
</protein>
<feature type="domain" description="DUF6378" evidence="1">
    <location>
        <begin position="110"/>
        <end position="195"/>
    </location>
</feature>
<gene>
    <name evidence="2" type="ORF">SAMN06295933_0274</name>
</gene>
<dbReference type="InterPro" id="IPR045958">
    <property type="entry name" value="DUF6378"/>
</dbReference>
<proteinExistence type="predicted"/>
<organism evidence="2 3">
    <name type="scientific">Desulfovibrio gilichinskyi</name>
    <dbReference type="NCBI Taxonomy" id="1519643"/>
    <lineage>
        <taxon>Bacteria</taxon>
        <taxon>Pseudomonadati</taxon>
        <taxon>Thermodesulfobacteriota</taxon>
        <taxon>Desulfovibrionia</taxon>
        <taxon>Desulfovibrionales</taxon>
        <taxon>Desulfovibrionaceae</taxon>
        <taxon>Desulfovibrio</taxon>
    </lineage>
</organism>
<evidence type="ECO:0000313" key="3">
    <source>
        <dbReference type="Proteomes" id="UP000192906"/>
    </source>
</evidence>
<dbReference type="Proteomes" id="UP000192906">
    <property type="component" value="Unassembled WGS sequence"/>
</dbReference>
<sequence>MSKYSWLAMSGNGYVIQCSELPFWAHNGWQIKVGYKTLSKHPFWLKRGELWQKIEGGHDYCEGEVIERWFSDSYRRVAAQSVRQESPETQQDFKQKLDEFLDKKIGRGSILDKAKVIINGERQDQYGNPEDSFKTIAAFWTPYLRSRGLLKEDRELTPKDVAMLMVLLKIGRESQQEKLDNLVDLAGYAGIAGDMSHV</sequence>
<accession>A0A1X7C3D9</accession>
<dbReference type="STRING" id="1519643.SAMN06295933_0274"/>
<reference evidence="3" key="1">
    <citation type="submission" date="2017-04" db="EMBL/GenBank/DDBJ databases">
        <authorList>
            <person name="Varghese N."/>
            <person name="Submissions S."/>
        </authorList>
    </citation>
    <scope>NUCLEOTIDE SEQUENCE [LARGE SCALE GENOMIC DNA]</scope>
    <source>
        <strain evidence="3">K3S</strain>
    </source>
</reference>
<dbReference type="AlphaFoldDB" id="A0A1X7C3D9"/>
<dbReference type="EMBL" id="FWZU01000001">
    <property type="protein sequence ID" value="SME89325.1"/>
    <property type="molecule type" value="Genomic_DNA"/>
</dbReference>
<dbReference type="Pfam" id="PF19905">
    <property type="entry name" value="DUF6378"/>
    <property type="match status" value="1"/>
</dbReference>
<dbReference type="RefSeq" id="WP_212637004.1">
    <property type="nucleotide sequence ID" value="NZ_FWZU01000001.1"/>
</dbReference>
<keyword evidence="3" id="KW-1185">Reference proteome</keyword>
<evidence type="ECO:0000313" key="2">
    <source>
        <dbReference type="EMBL" id="SME89325.1"/>
    </source>
</evidence>
<name>A0A1X7C3D9_9BACT</name>